<sequence length="57" mass="6369">MPAQVVDQKSGAILFKLTSEERTVANLKAELQQELNEIQALKTELQQLKDEMKGGQV</sequence>
<accession>A0A926N6P4</accession>
<protein>
    <submittedName>
        <fullName evidence="2">Uncharacterized protein</fullName>
    </submittedName>
</protein>
<comment type="caution">
    <text evidence="2">The sequence shown here is derived from an EMBL/GenBank/DDBJ whole genome shotgun (WGS) entry which is preliminary data.</text>
</comment>
<feature type="coiled-coil region" evidence="1">
    <location>
        <begin position="17"/>
        <end position="51"/>
    </location>
</feature>
<evidence type="ECO:0000256" key="1">
    <source>
        <dbReference type="SAM" id="Coils"/>
    </source>
</evidence>
<keyword evidence="1" id="KW-0175">Coiled coil</keyword>
<proteinExistence type="predicted"/>
<reference evidence="2" key="1">
    <citation type="submission" date="2020-09" db="EMBL/GenBank/DDBJ databases">
        <title>A novel bacterium of genus Hazenella, isolated from South China Sea.</title>
        <authorList>
            <person name="Huang H."/>
            <person name="Mo K."/>
            <person name="Hu Y."/>
        </authorList>
    </citation>
    <scope>NUCLEOTIDE SEQUENCE</scope>
    <source>
        <strain evidence="2">IB182357</strain>
    </source>
</reference>
<dbReference type="EMBL" id="JACXAH010000011">
    <property type="protein sequence ID" value="MBD1372581.1"/>
    <property type="molecule type" value="Genomic_DNA"/>
</dbReference>
<keyword evidence="3" id="KW-1185">Reference proteome</keyword>
<evidence type="ECO:0000313" key="2">
    <source>
        <dbReference type="EMBL" id="MBD1372581.1"/>
    </source>
</evidence>
<dbReference type="AlphaFoldDB" id="A0A926N6P4"/>
<organism evidence="2 3">
    <name type="scientific">Polycladospora coralii</name>
    <dbReference type="NCBI Taxonomy" id="2771432"/>
    <lineage>
        <taxon>Bacteria</taxon>
        <taxon>Bacillati</taxon>
        <taxon>Bacillota</taxon>
        <taxon>Bacilli</taxon>
        <taxon>Bacillales</taxon>
        <taxon>Thermoactinomycetaceae</taxon>
        <taxon>Polycladospora</taxon>
    </lineage>
</organism>
<evidence type="ECO:0000313" key="3">
    <source>
        <dbReference type="Proteomes" id="UP000661691"/>
    </source>
</evidence>
<dbReference type="Proteomes" id="UP000661691">
    <property type="component" value="Unassembled WGS sequence"/>
</dbReference>
<gene>
    <name evidence="2" type="ORF">IC620_09465</name>
</gene>
<dbReference type="RefSeq" id="WP_191142025.1">
    <property type="nucleotide sequence ID" value="NZ_JACXAH010000011.1"/>
</dbReference>
<name>A0A926N6P4_9BACL</name>